<keyword evidence="1" id="KW-0813">Transport</keyword>
<protein>
    <submittedName>
        <fullName evidence="5">ABC transporter</fullName>
    </submittedName>
</protein>
<dbReference type="Gene3D" id="3.40.50.300">
    <property type="entry name" value="P-loop containing nucleotide triphosphate hydrolases"/>
    <property type="match status" value="1"/>
</dbReference>
<evidence type="ECO:0000256" key="2">
    <source>
        <dbReference type="ARBA" id="ARBA00022741"/>
    </source>
</evidence>
<dbReference type="InterPro" id="IPR003593">
    <property type="entry name" value="AAA+_ATPase"/>
</dbReference>
<evidence type="ECO:0000256" key="1">
    <source>
        <dbReference type="ARBA" id="ARBA00022448"/>
    </source>
</evidence>
<dbReference type="AlphaFoldDB" id="A0A2A2EMH2"/>
<name>A0A2A2EMH2_9BIFI</name>
<gene>
    <name evidence="5" type="ORF">B1400_0260</name>
</gene>
<proteinExistence type="predicted"/>
<dbReference type="InterPro" id="IPR003439">
    <property type="entry name" value="ABC_transporter-like_ATP-bd"/>
</dbReference>
<comment type="caution">
    <text evidence="5">The sequence shown here is derived from an EMBL/GenBank/DDBJ whole genome shotgun (WGS) entry which is preliminary data.</text>
</comment>
<dbReference type="InterPro" id="IPR050166">
    <property type="entry name" value="ABC_transporter_ATP-bind"/>
</dbReference>
<dbReference type="SUPFAM" id="SSF52540">
    <property type="entry name" value="P-loop containing nucleoside triphosphate hydrolases"/>
    <property type="match status" value="1"/>
</dbReference>
<dbReference type="Pfam" id="PF00005">
    <property type="entry name" value="ABC_tran"/>
    <property type="match status" value="1"/>
</dbReference>
<dbReference type="RefSeq" id="WP_095612679.1">
    <property type="nucleotide sequence ID" value="NZ_MVOG01000004.1"/>
</dbReference>
<sequence>MNAADKTDAMVLLHDVGHAFHANQRGHDGADMLFHGLTRRLDAGHVYALIGPSGSGKSTLLSIIAGWIAPLEGSVERVHCEQLHWVQQNPHGVAHRSALDHVALPFIARGERREAANRHALGLLAAFGLGSLAMRRFCDLSGGEAQRLMLARGVATSPQLLLVDEPTAQLDRHTAREVNDHLHALSRSGVIVVIATHDPDTRDACTDVIDLRDYQ</sequence>
<dbReference type="OrthoDB" id="4425833at2"/>
<dbReference type="GO" id="GO:0005524">
    <property type="term" value="F:ATP binding"/>
    <property type="evidence" value="ECO:0007669"/>
    <property type="project" value="UniProtKB-KW"/>
</dbReference>
<evidence type="ECO:0000313" key="6">
    <source>
        <dbReference type="Proteomes" id="UP000217986"/>
    </source>
</evidence>
<reference evidence="5 6" key="1">
    <citation type="journal article" date="2017" name="ISME J.">
        <title>Unveiling bifidobacterial biogeography across the mammalian branch of the tree of life.</title>
        <authorList>
            <person name="Milani C."/>
            <person name="Mangifesta M."/>
            <person name="Mancabelli L."/>
            <person name="Lugli G.A."/>
            <person name="James K."/>
            <person name="Duranti S."/>
            <person name="Turroni F."/>
            <person name="Ferrario C."/>
            <person name="Ossiprandi M.C."/>
            <person name="van Sinderen D."/>
            <person name="Ventura M."/>
        </authorList>
    </citation>
    <scope>NUCLEOTIDE SEQUENCE [LARGE SCALE GENOMIC DNA]</scope>
    <source>
        <strain evidence="5 6">70</strain>
    </source>
</reference>
<keyword evidence="2" id="KW-0547">Nucleotide-binding</keyword>
<dbReference type="PANTHER" id="PTHR42788">
    <property type="entry name" value="TAURINE IMPORT ATP-BINDING PROTEIN-RELATED"/>
    <property type="match status" value="1"/>
</dbReference>
<dbReference type="PROSITE" id="PS00211">
    <property type="entry name" value="ABC_TRANSPORTER_1"/>
    <property type="match status" value="1"/>
</dbReference>
<feature type="domain" description="ABC transporter" evidence="4">
    <location>
        <begin position="11"/>
        <end position="212"/>
    </location>
</feature>
<dbReference type="InterPro" id="IPR017871">
    <property type="entry name" value="ABC_transporter-like_CS"/>
</dbReference>
<dbReference type="SMART" id="SM00382">
    <property type="entry name" value="AAA"/>
    <property type="match status" value="1"/>
</dbReference>
<evidence type="ECO:0000313" key="5">
    <source>
        <dbReference type="EMBL" id="PAU70066.1"/>
    </source>
</evidence>
<evidence type="ECO:0000259" key="4">
    <source>
        <dbReference type="PROSITE" id="PS50893"/>
    </source>
</evidence>
<dbReference type="EMBL" id="MVOG01000004">
    <property type="protein sequence ID" value="PAU70066.1"/>
    <property type="molecule type" value="Genomic_DNA"/>
</dbReference>
<dbReference type="PANTHER" id="PTHR42788:SF19">
    <property type="entry name" value="ALIPHATIC SULFONATES IMPORT ATP-BINDING PROTEIN SSUB 2"/>
    <property type="match status" value="1"/>
</dbReference>
<dbReference type="InterPro" id="IPR027417">
    <property type="entry name" value="P-loop_NTPase"/>
</dbReference>
<keyword evidence="3" id="KW-0067">ATP-binding</keyword>
<dbReference type="GO" id="GO:0016887">
    <property type="term" value="F:ATP hydrolysis activity"/>
    <property type="evidence" value="ECO:0007669"/>
    <property type="project" value="InterPro"/>
</dbReference>
<organism evidence="5 6">
    <name type="scientific">Bifidobacterium italicum</name>
    <dbReference type="NCBI Taxonomy" id="1960968"/>
    <lineage>
        <taxon>Bacteria</taxon>
        <taxon>Bacillati</taxon>
        <taxon>Actinomycetota</taxon>
        <taxon>Actinomycetes</taxon>
        <taxon>Bifidobacteriales</taxon>
        <taxon>Bifidobacteriaceae</taxon>
        <taxon>Bifidobacterium</taxon>
    </lineage>
</organism>
<accession>A0A2A2EMH2</accession>
<dbReference type="Proteomes" id="UP000217986">
    <property type="component" value="Unassembled WGS sequence"/>
</dbReference>
<evidence type="ECO:0000256" key="3">
    <source>
        <dbReference type="ARBA" id="ARBA00022840"/>
    </source>
</evidence>
<dbReference type="PROSITE" id="PS50893">
    <property type="entry name" value="ABC_TRANSPORTER_2"/>
    <property type="match status" value="1"/>
</dbReference>
<keyword evidence="6" id="KW-1185">Reference proteome</keyword>